<dbReference type="KEGG" id="pfy:PFICI_06460"/>
<dbReference type="InterPro" id="IPR054289">
    <property type="entry name" value="DUF7025"/>
</dbReference>
<organism evidence="3 4">
    <name type="scientific">Pestalotiopsis fici (strain W106-1 / CGMCC3.15140)</name>
    <dbReference type="NCBI Taxonomy" id="1229662"/>
    <lineage>
        <taxon>Eukaryota</taxon>
        <taxon>Fungi</taxon>
        <taxon>Dikarya</taxon>
        <taxon>Ascomycota</taxon>
        <taxon>Pezizomycotina</taxon>
        <taxon>Sordariomycetes</taxon>
        <taxon>Xylariomycetidae</taxon>
        <taxon>Amphisphaeriales</taxon>
        <taxon>Sporocadaceae</taxon>
        <taxon>Pestalotiopsis</taxon>
    </lineage>
</organism>
<keyword evidence="4" id="KW-1185">Reference proteome</keyword>
<dbReference type="OMA" id="AKWRPKI"/>
<dbReference type="STRING" id="1229662.W3X5Q3"/>
<evidence type="ECO:0000313" key="4">
    <source>
        <dbReference type="Proteomes" id="UP000030651"/>
    </source>
</evidence>
<dbReference type="InterPro" id="IPR056599">
    <property type="entry name" value="AAA_lid_fung"/>
</dbReference>
<dbReference type="SMART" id="SM00382">
    <property type="entry name" value="AAA"/>
    <property type="match status" value="1"/>
</dbReference>
<dbReference type="OrthoDB" id="10042665at2759"/>
<reference evidence="4" key="1">
    <citation type="journal article" date="2015" name="BMC Genomics">
        <title>Genomic and transcriptomic analysis of the endophytic fungus Pestalotiopsis fici reveals its lifestyle and high potential for synthesis of natural products.</title>
        <authorList>
            <person name="Wang X."/>
            <person name="Zhang X."/>
            <person name="Liu L."/>
            <person name="Xiang M."/>
            <person name="Wang W."/>
            <person name="Sun X."/>
            <person name="Che Y."/>
            <person name="Guo L."/>
            <person name="Liu G."/>
            <person name="Guo L."/>
            <person name="Wang C."/>
            <person name="Yin W.B."/>
            <person name="Stadler M."/>
            <person name="Zhang X."/>
            <person name="Liu X."/>
        </authorList>
    </citation>
    <scope>NUCLEOTIDE SEQUENCE [LARGE SCALE GENOMIC DNA]</scope>
    <source>
        <strain evidence="4">W106-1 / CGMCC3.15140</strain>
    </source>
</reference>
<dbReference type="HOGENOM" id="CLU_004471_2_3_1"/>
<gene>
    <name evidence="3" type="ORF">PFICI_06460</name>
</gene>
<dbReference type="GO" id="GO:0005524">
    <property type="term" value="F:ATP binding"/>
    <property type="evidence" value="ECO:0007669"/>
    <property type="project" value="InterPro"/>
</dbReference>
<dbReference type="PANTHER" id="PTHR46411:SF3">
    <property type="entry name" value="AAA+ ATPASE DOMAIN-CONTAINING PROTEIN"/>
    <property type="match status" value="1"/>
</dbReference>
<dbReference type="InterPro" id="IPR003593">
    <property type="entry name" value="AAA+_ATPase"/>
</dbReference>
<name>W3X5Q3_PESFW</name>
<dbReference type="Pfam" id="PF23232">
    <property type="entry name" value="AAA_lid_13"/>
    <property type="match status" value="1"/>
</dbReference>
<dbReference type="InterPro" id="IPR003959">
    <property type="entry name" value="ATPase_AAA_core"/>
</dbReference>
<evidence type="ECO:0000256" key="1">
    <source>
        <dbReference type="SAM" id="MobiDB-lite"/>
    </source>
</evidence>
<sequence>MARTRQTARRGGGGSAPRKQLNNSSRYGGVRHYDEEYMKAQKKAERHERIVADQLRVDAKWRPKIPAVRKVNWEDFKNHFQDVDKPEYAIEVLVANANLQSQIRQEQGLRRKEDFARMRESWMKEWGATKPEGPQNSSSAQDRARREDRARKEKRADMAQLPGGQIQRVRIQSQPVLGHLTALFNETYKRSSPRTFLRPFRSLVYFQPKMKAILASLEEKWGDVEDLDDVSGRGVDTFDDVDVVEKPGSSTTSGENNDDAQKNESGEDFPDDISLASVDSNAEDIDLFMDSTEALRDMRCYVNFVDEEIMPLYQQFDGNSATTVRYDDLWALFRVGDLIYFPSAGETGGRYHEVWRIYRVESPDADISYPKAGGEFYADEFGESRNEGFKIYAYYIDHDGTSFGAVRHKFEIENFPGERAIDSLEVFPIRFWDDRQNALDTLKSQGRSFQKYLEASNRHQSYSAWTLTRNPPFDTEDVEDEILRDENNAEMRHPEFVESDVIVDMMEAYHKNPDWRPRFHTPALTKPILCNGEEDEMPIQQWYDGARGKLAYTVNELVQTKDGIETYQRRENLNVDKFLRQRVRGTRRYEKDPTALELREEDLILLPRRMFAYVLRERRFVPVNINFLQPIRRDQGVFESLSIQKDYKDIVRGLVVSHFQKKGLERRYAEVPVEGTGQDLIQGKGRGLVVLLHGVPGVGKTATAEAVAMENRKPLFVITCGDLGLSPSQVESSLTNVFRLANLWDCVLLLDEADVFLTQRSNDDMNRNALVSVFLRVLEYYNGLLFLTTNRVGSIDDAFKSRIHMSLYYPPLDKTQTRDIFRLNIAKLRAIEAQRCAMTGDQPLVIKEDDVLAFASKHYEDNARLTACWNGRQIRNAFQVASSLANYKFADDVKTAHALGRAPPAAPVLDGSLFEKVQMSTVSFDRHMQDGRGIDTDLPLRTTFDRKH</sequence>
<proteinExistence type="predicted"/>
<dbReference type="GO" id="GO:0016887">
    <property type="term" value="F:ATP hydrolysis activity"/>
    <property type="evidence" value="ECO:0007669"/>
    <property type="project" value="InterPro"/>
</dbReference>
<dbReference type="Proteomes" id="UP000030651">
    <property type="component" value="Unassembled WGS sequence"/>
</dbReference>
<dbReference type="InParanoid" id="W3X5Q3"/>
<dbReference type="SUPFAM" id="SSF52540">
    <property type="entry name" value="P-loop containing nucleoside triphosphate hydrolases"/>
    <property type="match status" value="1"/>
</dbReference>
<dbReference type="eggNOG" id="KOG0742">
    <property type="taxonomic scope" value="Eukaryota"/>
</dbReference>
<dbReference type="Pfam" id="PF22942">
    <property type="entry name" value="DUF7025"/>
    <property type="match status" value="1"/>
</dbReference>
<feature type="region of interest" description="Disordered" evidence="1">
    <location>
        <begin position="1"/>
        <end position="32"/>
    </location>
</feature>
<dbReference type="EMBL" id="KI912112">
    <property type="protein sequence ID" value="ETS81458.1"/>
    <property type="molecule type" value="Genomic_DNA"/>
</dbReference>
<feature type="region of interest" description="Disordered" evidence="1">
    <location>
        <begin position="238"/>
        <end position="272"/>
    </location>
</feature>
<protein>
    <recommendedName>
        <fullName evidence="2">AAA+ ATPase domain-containing protein</fullName>
    </recommendedName>
</protein>
<feature type="compositionally biased region" description="Basic and acidic residues" evidence="1">
    <location>
        <begin position="142"/>
        <end position="157"/>
    </location>
</feature>
<dbReference type="RefSeq" id="XP_007833232.1">
    <property type="nucleotide sequence ID" value="XM_007835041.1"/>
</dbReference>
<dbReference type="AlphaFoldDB" id="W3X5Q3"/>
<dbReference type="Gene3D" id="3.40.50.300">
    <property type="entry name" value="P-loop containing nucleotide triphosphate hydrolases"/>
    <property type="match status" value="1"/>
</dbReference>
<feature type="region of interest" description="Disordered" evidence="1">
    <location>
        <begin position="125"/>
        <end position="158"/>
    </location>
</feature>
<dbReference type="InterPro" id="IPR027417">
    <property type="entry name" value="P-loop_NTPase"/>
</dbReference>
<dbReference type="GeneID" id="19271473"/>
<evidence type="ECO:0000259" key="2">
    <source>
        <dbReference type="SMART" id="SM00382"/>
    </source>
</evidence>
<dbReference type="Pfam" id="PF00004">
    <property type="entry name" value="AAA"/>
    <property type="match status" value="1"/>
</dbReference>
<evidence type="ECO:0000313" key="3">
    <source>
        <dbReference type="EMBL" id="ETS81458.1"/>
    </source>
</evidence>
<accession>W3X5Q3</accession>
<dbReference type="PANTHER" id="PTHR46411">
    <property type="entry name" value="FAMILY ATPASE, PUTATIVE-RELATED"/>
    <property type="match status" value="1"/>
</dbReference>
<dbReference type="CDD" id="cd19481">
    <property type="entry name" value="RecA-like_protease"/>
    <property type="match status" value="1"/>
</dbReference>
<feature type="domain" description="AAA+ ATPase" evidence="2">
    <location>
        <begin position="686"/>
        <end position="813"/>
    </location>
</feature>